<evidence type="ECO:0000313" key="7">
    <source>
        <dbReference type="Proteomes" id="UP000261520"/>
    </source>
</evidence>
<evidence type="ECO:0000256" key="3">
    <source>
        <dbReference type="ARBA" id="ARBA00022989"/>
    </source>
</evidence>
<evidence type="ECO:0000256" key="5">
    <source>
        <dbReference type="SAM" id="Phobius"/>
    </source>
</evidence>
<feature type="transmembrane region" description="Helical" evidence="5">
    <location>
        <begin position="111"/>
        <end position="131"/>
    </location>
</feature>
<dbReference type="PANTHER" id="PTHR37359:SF1">
    <property type="entry name" value="TRANSMEMBRANE PROTEIN 253"/>
    <property type="match status" value="1"/>
</dbReference>
<dbReference type="GO" id="GO:0016020">
    <property type="term" value="C:membrane"/>
    <property type="evidence" value="ECO:0007669"/>
    <property type="project" value="UniProtKB-SubCell"/>
</dbReference>
<evidence type="ECO:0000256" key="1">
    <source>
        <dbReference type="ARBA" id="ARBA00004141"/>
    </source>
</evidence>
<dbReference type="Ensembl" id="ENSPMGT00000016749.1">
    <property type="protein sequence ID" value="ENSPMGP00000015700.1"/>
    <property type="gene ID" value="ENSPMGG00000012865.1"/>
</dbReference>
<keyword evidence="2 5" id="KW-0812">Transmembrane</keyword>
<proteinExistence type="predicted"/>
<dbReference type="RefSeq" id="XP_033824017.1">
    <property type="nucleotide sequence ID" value="XM_033968126.2"/>
</dbReference>
<feature type="transmembrane region" description="Helical" evidence="5">
    <location>
        <begin position="50"/>
        <end position="74"/>
    </location>
</feature>
<keyword evidence="7" id="KW-1185">Reference proteome</keyword>
<dbReference type="Proteomes" id="UP000261520">
    <property type="component" value="Unplaced"/>
</dbReference>
<dbReference type="PANTHER" id="PTHR37359">
    <property type="entry name" value="TRANSMEMBRANE PROTEIN 253"/>
    <property type="match status" value="1"/>
</dbReference>
<dbReference type="InterPro" id="IPR007237">
    <property type="entry name" value="CD20-like"/>
</dbReference>
<reference evidence="6" key="2">
    <citation type="submission" date="2025-09" db="UniProtKB">
        <authorList>
            <consortium name="Ensembl"/>
        </authorList>
    </citation>
    <scope>IDENTIFICATION</scope>
</reference>
<keyword evidence="3 5" id="KW-1133">Transmembrane helix</keyword>
<evidence type="ECO:0000256" key="2">
    <source>
        <dbReference type="ARBA" id="ARBA00022692"/>
    </source>
</evidence>
<dbReference type="CTD" id="643382"/>
<reference evidence="6" key="1">
    <citation type="submission" date="2025-08" db="UniProtKB">
        <authorList>
            <consortium name="Ensembl"/>
        </authorList>
    </citation>
    <scope>IDENTIFICATION</scope>
</reference>
<protein>
    <submittedName>
        <fullName evidence="6">Uncharacterized protein</fullName>
    </submittedName>
</protein>
<dbReference type="InterPro" id="IPR038874">
    <property type="entry name" value="TMEM253"/>
</dbReference>
<accession>A0A3B4AG80</accession>
<organism evidence="6 7">
    <name type="scientific">Periophthalmus magnuspinnatus</name>
    <dbReference type="NCBI Taxonomy" id="409849"/>
    <lineage>
        <taxon>Eukaryota</taxon>
        <taxon>Metazoa</taxon>
        <taxon>Chordata</taxon>
        <taxon>Craniata</taxon>
        <taxon>Vertebrata</taxon>
        <taxon>Euteleostomi</taxon>
        <taxon>Actinopterygii</taxon>
        <taxon>Neopterygii</taxon>
        <taxon>Teleostei</taxon>
        <taxon>Neoteleostei</taxon>
        <taxon>Acanthomorphata</taxon>
        <taxon>Gobiaria</taxon>
        <taxon>Gobiiformes</taxon>
        <taxon>Gobioidei</taxon>
        <taxon>Gobiidae</taxon>
        <taxon>Oxudercinae</taxon>
        <taxon>Periophthalmus</taxon>
    </lineage>
</organism>
<comment type="subcellular location">
    <subcellularLocation>
        <location evidence="1">Membrane</location>
        <topology evidence="1">Multi-pass membrane protein</topology>
    </subcellularLocation>
</comment>
<dbReference type="Pfam" id="PF04103">
    <property type="entry name" value="CD20"/>
    <property type="match status" value="1"/>
</dbReference>
<name>A0A3B4AG80_9GOBI</name>
<feature type="transmembrane region" description="Helical" evidence="5">
    <location>
        <begin position="80"/>
        <end position="99"/>
    </location>
</feature>
<dbReference type="OrthoDB" id="8932019at2759"/>
<dbReference type="GeneID" id="117372332"/>
<evidence type="ECO:0000256" key="4">
    <source>
        <dbReference type="ARBA" id="ARBA00023136"/>
    </source>
</evidence>
<feature type="transmembrane region" description="Helical" evidence="5">
    <location>
        <begin position="151"/>
        <end position="176"/>
    </location>
</feature>
<keyword evidence="4 5" id="KW-0472">Membrane</keyword>
<dbReference type="AlphaFoldDB" id="A0A3B4AG80"/>
<evidence type="ECO:0000313" key="6">
    <source>
        <dbReference type="Ensembl" id="ENSPMGP00000015700.1"/>
    </source>
</evidence>
<sequence>MSQNMFQEGLYQVYMQSPSPAPPPSTQGTQGDLENARIHRWFGAVVNTRLLVSGVVQVLSAVACILTTVIYTCVSFNCTVSMATPVWSSLMYVASGFYAMEAQRKPNKVKVIALVAANIFSFVFGFSAMISTSLKPQDSTALNPKQRVGSFVAKGSSITFTVQCLLASLYILFLCWRGLQRYSHTGTQAYSRVAQEVETTNEPLLENMEYNL</sequence>